<reference evidence="4 6" key="2">
    <citation type="submission" date="2023-10" db="EMBL/GenBank/DDBJ databases">
        <title>To unveil natural product biosynthetic capacity in Pseudoalteromonas.</title>
        <authorList>
            <person name="Wang J."/>
        </authorList>
    </citation>
    <scope>NUCLEOTIDE SEQUENCE [LARGE SCALE GENOMIC DNA]</scope>
    <source>
        <strain evidence="4 6">DSM 15914</strain>
    </source>
</reference>
<evidence type="ECO:0000256" key="1">
    <source>
        <dbReference type="SAM" id="SignalP"/>
    </source>
</evidence>
<proteinExistence type="predicted"/>
<organism evidence="3 5">
    <name type="scientific">Pseudoalteromonas maricaloris</name>
    <dbReference type="NCBI Taxonomy" id="184924"/>
    <lineage>
        <taxon>Bacteria</taxon>
        <taxon>Pseudomonadati</taxon>
        <taxon>Pseudomonadota</taxon>
        <taxon>Gammaproteobacteria</taxon>
        <taxon>Alteromonadales</taxon>
        <taxon>Pseudoalteromonadaceae</taxon>
        <taxon>Pseudoalteromonas</taxon>
    </lineage>
</organism>
<dbReference type="GO" id="GO:0016872">
    <property type="term" value="F:intramolecular lyase activity"/>
    <property type="evidence" value="ECO:0007669"/>
    <property type="project" value="InterPro"/>
</dbReference>
<dbReference type="InterPro" id="IPR016087">
    <property type="entry name" value="Chalcone_isomerase"/>
</dbReference>
<feature type="signal peptide" evidence="1">
    <location>
        <begin position="1"/>
        <end position="19"/>
    </location>
</feature>
<dbReference type="Gene3D" id="3.50.70.10">
    <property type="match status" value="1"/>
</dbReference>
<evidence type="ECO:0000259" key="2">
    <source>
        <dbReference type="Pfam" id="PF16036"/>
    </source>
</evidence>
<name>A0A8I2H3H3_9GAMM</name>
<dbReference type="EMBL" id="WEIA01000003">
    <property type="protein sequence ID" value="NLR21182.1"/>
    <property type="molecule type" value="Genomic_DNA"/>
</dbReference>
<gene>
    <name evidence="3" type="ORF">F9Y85_07590</name>
    <name evidence="4" type="ORF">R5H13_22140</name>
</gene>
<dbReference type="Pfam" id="PF16036">
    <property type="entry name" value="Chalcone_3"/>
    <property type="match status" value="1"/>
</dbReference>
<dbReference type="Proteomes" id="UP000646877">
    <property type="component" value="Unassembled WGS sequence"/>
</dbReference>
<evidence type="ECO:0000313" key="6">
    <source>
        <dbReference type="Proteomes" id="UP001304419"/>
    </source>
</evidence>
<evidence type="ECO:0000313" key="4">
    <source>
        <dbReference type="EMBL" id="WOX30585.1"/>
    </source>
</evidence>
<feature type="domain" description="Chalcone isomerase" evidence="2">
    <location>
        <begin position="43"/>
        <end position="171"/>
    </location>
</feature>
<dbReference type="InterPro" id="IPR016088">
    <property type="entry name" value="Chalcone_isomerase_3-sand"/>
</dbReference>
<keyword evidence="6" id="KW-1185">Reference proteome</keyword>
<dbReference type="Proteomes" id="UP001304419">
    <property type="component" value="Chromosome 2"/>
</dbReference>
<evidence type="ECO:0000313" key="5">
    <source>
        <dbReference type="Proteomes" id="UP000646877"/>
    </source>
</evidence>
<accession>A0A8I2H3H3</accession>
<feature type="chain" id="PRO_5034272113" evidence="1">
    <location>
        <begin position="20"/>
        <end position="175"/>
    </location>
</feature>
<dbReference type="AlphaFoldDB" id="A0A8I2H3H3"/>
<evidence type="ECO:0000313" key="3">
    <source>
        <dbReference type="EMBL" id="NLR21182.1"/>
    </source>
</evidence>
<keyword evidence="4" id="KW-0413">Isomerase</keyword>
<sequence length="175" mass="20127">MQRTIFTFLMLLFSAQGFASTSDLVNQFIENPQQVGKTSRMTYLFWDVYDASLYAPQGAYSQDQPFVLALHYLRELDGKEIAKRSIKEMEKQGFSNSSQGEQWLAEMEKTFPDVSKGTVLFGVRTPEGTTQFYQDKKLIGEVKDSEFTTRFFNIWLGEKTSEPAMRAELLGLKRK</sequence>
<reference evidence="3" key="1">
    <citation type="submission" date="2019-10" db="EMBL/GenBank/DDBJ databases">
        <authorList>
            <person name="Paulsen S."/>
        </authorList>
    </citation>
    <scope>NUCLEOTIDE SEQUENCE</scope>
    <source>
        <strain evidence="3">LMG 19692</strain>
    </source>
</reference>
<protein>
    <submittedName>
        <fullName evidence="4">Chalcone isomerase family protein</fullName>
    </submittedName>
</protein>
<dbReference type="RefSeq" id="WP_130127544.1">
    <property type="nucleotide sequence ID" value="NZ_CBCSDF010000017.1"/>
</dbReference>
<keyword evidence="1" id="KW-0732">Signal</keyword>
<dbReference type="SUPFAM" id="SSF54626">
    <property type="entry name" value="Chalcone isomerase"/>
    <property type="match status" value="1"/>
</dbReference>
<dbReference type="EMBL" id="CP137579">
    <property type="protein sequence ID" value="WOX30585.1"/>
    <property type="molecule type" value="Genomic_DNA"/>
</dbReference>
<dbReference type="InterPro" id="IPR036298">
    <property type="entry name" value="Chalcone_isomerase_sf"/>
</dbReference>